<comment type="caution">
    <text evidence="1">The sequence shown here is derived from an EMBL/GenBank/DDBJ whole genome shotgun (WGS) entry which is preliminary data.</text>
</comment>
<accession>A0ACB8RFF1</accession>
<sequence length="495" mass="53986">MNAFRVGYAYKTFGTASSPLPNMPERQDTVASFVSTADGASTIGQILASGNWTVTSSNALSGRRRLHSRSSTLSWLQSGALVSASPRQTPSRSNTMYSQSSVNDDVDVQTPTGSEQSAFFVQGLIRTYIFITISEAAPIDLDVADELGYGCETQSLAVANRSQPLGPTGRAQTRRSARAVQWTDVVWTVPNRGMRWRERSPLWPRSGAGRDRLGAAQKRSVVGAILTRDEQRVECPTCSLHTHLARASIPASRLVMRRCLQPLRTSGSEASRLDTSEMRQAAIEEQSPCSHVALPLTRFGLSLVTRSRLPISVDATATGVYMTRFKQPGHARTISVPMLSLVCGLSHRFRAMYVLSLAHPSVLCKAELSYPDSYANFPNLLGSYPGIYRAIVSVREGDVNEQQFLIFANLGSRSESPLNACVTELAQVDWFSAIVVMQCSSEMACGTVVDFIPSEEMICLAEEAIVKYVVVVTTAFADAERGGQKLDVSQIPDHF</sequence>
<organism evidence="1 2">
    <name type="scientific">Auriscalpium vulgare</name>
    <dbReference type="NCBI Taxonomy" id="40419"/>
    <lineage>
        <taxon>Eukaryota</taxon>
        <taxon>Fungi</taxon>
        <taxon>Dikarya</taxon>
        <taxon>Basidiomycota</taxon>
        <taxon>Agaricomycotina</taxon>
        <taxon>Agaricomycetes</taxon>
        <taxon>Russulales</taxon>
        <taxon>Auriscalpiaceae</taxon>
        <taxon>Auriscalpium</taxon>
    </lineage>
</organism>
<reference evidence="1" key="2">
    <citation type="journal article" date="2022" name="New Phytol.">
        <title>Evolutionary transition to the ectomycorrhizal habit in the genomes of a hyperdiverse lineage of mushroom-forming fungi.</title>
        <authorList>
            <person name="Looney B."/>
            <person name="Miyauchi S."/>
            <person name="Morin E."/>
            <person name="Drula E."/>
            <person name="Courty P.E."/>
            <person name="Kohler A."/>
            <person name="Kuo A."/>
            <person name="LaButti K."/>
            <person name="Pangilinan J."/>
            <person name="Lipzen A."/>
            <person name="Riley R."/>
            <person name="Andreopoulos W."/>
            <person name="He G."/>
            <person name="Johnson J."/>
            <person name="Nolan M."/>
            <person name="Tritt A."/>
            <person name="Barry K.W."/>
            <person name="Grigoriev I.V."/>
            <person name="Nagy L.G."/>
            <person name="Hibbett D."/>
            <person name="Henrissat B."/>
            <person name="Matheny P.B."/>
            <person name="Labbe J."/>
            <person name="Martin F.M."/>
        </authorList>
    </citation>
    <scope>NUCLEOTIDE SEQUENCE</scope>
    <source>
        <strain evidence="1">FP105234-sp</strain>
    </source>
</reference>
<name>A0ACB8RFF1_9AGAM</name>
<keyword evidence="2" id="KW-1185">Reference proteome</keyword>
<dbReference type="EMBL" id="MU276072">
    <property type="protein sequence ID" value="KAI0042315.1"/>
    <property type="molecule type" value="Genomic_DNA"/>
</dbReference>
<reference evidence="1" key="1">
    <citation type="submission" date="2021-02" db="EMBL/GenBank/DDBJ databases">
        <authorList>
            <consortium name="DOE Joint Genome Institute"/>
            <person name="Ahrendt S."/>
            <person name="Looney B.P."/>
            <person name="Miyauchi S."/>
            <person name="Morin E."/>
            <person name="Drula E."/>
            <person name="Courty P.E."/>
            <person name="Chicoki N."/>
            <person name="Fauchery L."/>
            <person name="Kohler A."/>
            <person name="Kuo A."/>
            <person name="Labutti K."/>
            <person name="Pangilinan J."/>
            <person name="Lipzen A."/>
            <person name="Riley R."/>
            <person name="Andreopoulos W."/>
            <person name="He G."/>
            <person name="Johnson J."/>
            <person name="Barry K.W."/>
            <person name="Grigoriev I.V."/>
            <person name="Nagy L."/>
            <person name="Hibbett D."/>
            <person name="Henrissat B."/>
            <person name="Matheny P.B."/>
            <person name="Labbe J."/>
            <person name="Martin F."/>
        </authorList>
    </citation>
    <scope>NUCLEOTIDE SEQUENCE</scope>
    <source>
        <strain evidence="1">FP105234-sp</strain>
    </source>
</reference>
<evidence type="ECO:0000313" key="2">
    <source>
        <dbReference type="Proteomes" id="UP000814033"/>
    </source>
</evidence>
<protein>
    <submittedName>
        <fullName evidence="1">Uncharacterized protein</fullName>
    </submittedName>
</protein>
<dbReference type="Proteomes" id="UP000814033">
    <property type="component" value="Unassembled WGS sequence"/>
</dbReference>
<proteinExistence type="predicted"/>
<gene>
    <name evidence="1" type="ORF">FA95DRAFT_1575814</name>
</gene>
<evidence type="ECO:0000313" key="1">
    <source>
        <dbReference type="EMBL" id="KAI0042315.1"/>
    </source>
</evidence>